<dbReference type="InterPro" id="IPR019819">
    <property type="entry name" value="Carboxylesterase_B_CS"/>
</dbReference>
<sequence length="605" mass="65441">MAATSSEEARRKKHGNSILPWAYKYLQGLKRAAQLPRTMRRALYPLLVLFTVVEALPQVKLGKATVVGQDVSEKVEFFGGIPFAEPPVGELRFKAPVLKTHLPGTTFNATSYGNACIQPPLFGPATSLSEDCLFVNIYRPTGIAPTAKLPILFWIYGGGFLFGSSNQFDGKDLVARSVERGTPIIYVNINYRLGPLGFPQGQEAHDQRGLNLGILDQTAALEWVQANIHAFGGDKNKASPLTTQSSTPNSCLPCSSQVTIFGESAGAMSIGVLYLNPRLESLARAATSWATQIFESGSPNGLAAYPAARNEDVWKGFVAKVPSCASVASSGKTFDCLKKASTEEITAGVLASAQFGLSPSWAPTLDTGRGSVYPDYASRLYAKGHFARLPFIAGTNRDEGTAFASPTPLSDQDFKDLLVLQHLPAVTTPLELNNTADRLLELYPDDPAVGSPYGTGTELFGLPSSYKRYASLMGDLTFVAPRRQWSQVAAKAGVKSYAYHFTHPQPVPSIGVNHGSEIAYVYAQPPVTDSAGQGISAIIVDYWISFTVSLNPNDGKGVKRPEWPQYTTKNQVAMQLEGGNTTAVKDDFRKEQIAYLIKKSLVLRR</sequence>
<feature type="domain" description="Carboxylesterase type B" evidence="1">
    <location>
        <begin position="256"/>
        <end position="594"/>
    </location>
</feature>
<dbReference type="Gene3D" id="3.40.50.1820">
    <property type="entry name" value="alpha/beta hydrolase"/>
    <property type="match status" value="1"/>
</dbReference>
<dbReference type="InterPro" id="IPR002018">
    <property type="entry name" value="CarbesteraseB"/>
</dbReference>
<accession>A0A8H5AT43</accession>
<evidence type="ECO:0000313" key="3">
    <source>
        <dbReference type="Proteomes" id="UP000541558"/>
    </source>
</evidence>
<dbReference type="AlphaFoldDB" id="A0A8H5AT43"/>
<dbReference type="EMBL" id="JAACJK010000230">
    <property type="protein sequence ID" value="KAF5310384.1"/>
    <property type="molecule type" value="Genomic_DNA"/>
</dbReference>
<gene>
    <name evidence="2" type="ORF">D9611_012083</name>
</gene>
<feature type="domain" description="Carboxylesterase type B" evidence="1">
    <location>
        <begin position="57"/>
        <end position="237"/>
    </location>
</feature>
<dbReference type="InterPro" id="IPR050309">
    <property type="entry name" value="Type-B_Carboxylest/Lipase"/>
</dbReference>
<protein>
    <recommendedName>
        <fullName evidence="1">Carboxylesterase type B domain-containing protein</fullName>
    </recommendedName>
</protein>
<organism evidence="2 3">
    <name type="scientific">Ephemerocybe angulata</name>
    <dbReference type="NCBI Taxonomy" id="980116"/>
    <lineage>
        <taxon>Eukaryota</taxon>
        <taxon>Fungi</taxon>
        <taxon>Dikarya</taxon>
        <taxon>Basidiomycota</taxon>
        <taxon>Agaricomycotina</taxon>
        <taxon>Agaricomycetes</taxon>
        <taxon>Agaricomycetidae</taxon>
        <taxon>Agaricales</taxon>
        <taxon>Agaricineae</taxon>
        <taxon>Psathyrellaceae</taxon>
        <taxon>Ephemerocybe</taxon>
    </lineage>
</organism>
<evidence type="ECO:0000259" key="1">
    <source>
        <dbReference type="Pfam" id="PF00135"/>
    </source>
</evidence>
<comment type="caution">
    <text evidence="2">The sequence shown here is derived from an EMBL/GenBank/DDBJ whole genome shotgun (WGS) entry which is preliminary data.</text>
</comment>
<reference evidence="2 3" key="1">
    <citation type="journal article" date="2020" name="ISME J.">
        <title>Uncovering the hidden diversity of litter-decomposition mechanisms in mushroom-forming fungi.</title>
        <authorList>
            <person name="Floudas D."/>
            <person name="Bentzer J."/>
            <person name="Ahren D."/>
            <person name="Johansson T."/>
            <person name="Persson P."/>
            <person name="Tunlid A."/>
        </authorList>
    </citation>
    <scope>NUCLEOTIDE SEQUENCE [LARGE SCALE GENOMIC DNA]</scope>
    <source>
        <strain evidence="2 3">CBS 175.51</strain>
    </source>
</reference>
<dbReference type="OrthoDB" id="408631at2759"/>
<dbReference type="Pfam" id="PF00135">
    <property type="entry name" value="COesterase"/>
    <property type="match status" value="2"/>
</dbReference>
<dbReference type="PANTHER" id="PTHR11559">
    <property type="entry name" value="CARBOXYLESTERASE"/>
    <property type="match status" value="1"/>
</dbReference>
<keyword evidence="3" id="KW-1185">Reference proteome</keyword>
<dbReference type="InterPro" id="IPR029058">
    <property type="entry name" value="AB_hydrolase_fold"/>
</dbReference>
<dbReference type="SUPFAM" id="SSF53474">
    <property type="entry name" value="alpha/beta-Hydrolases"/>
    <property type="match status" value="1"/>
</dbReference>
<evidence type="ECO:0000313" key="2">
    <source>
        <dbReference type="EMBL" id="KAF5310384.1"/>
    </source>
</evidence>
<dbReference type="Proteomes" id="UP000541558">
    <property type="component" value="Unassembled WGS sequence"/>
</dbReference>
<name>A0A8H5AT43_9AGAR</name>
<proteinExistence type="predicted"/>
<dbReference type="PROSITE" id="PS00941">
    <property type="entry name" value="CARBOXYLESTERASE_B_2"/>
    <property type="match status" value="1"/>
</dbReference>